<reference evidence="2 3" key="1">
    <citation type="submission" date="2019-12" db="EMBL/GenBank/DDBJ databases">
        <title>Genome sequence of Streptomyces bambusae.</title>
        <authorList>
            <person name="Bansal K."/>
            <person name="Choksket S."/>
            <person name="Korpole S."/>
            <person name="Patil P.B."/>
        </authorList>
    </citation>
    <scope>NUCLEOTIDE SEQUENCE [LARGE SCALE GENOMIC DNA]</scope>
    <source>
        <strain evidence="2 3">SK60</strain>
    </source>
</reference>
<feature type="region of interest" description="Disordered" evidence="1">
    <location>
        <begin position="23"/>
        <end position="53"/>
    </location>
</feature>
<gene>
    <name evidence="2" type="ORF">GPJ59_05320</name>
</gene>
<feature type="compositionally biased region" description="Low complexity" evidence="1">
    <location>
        <begin position="29"/>
        <end position="39"/>
    </location>
</feature>
<name>A0ABS6Z0N8_9ACTN</name>
<comment type="caution">
    <text evidence="2">The sequence shown here is derived from an EMBL/GenBank/DDBJ whole genome shotgun (WGS) entry which is preliminary data.</text>
</comment>
<dbReference type="PROSITE" id="PS51257">
    <property type="entry name" value="PROKAR_LIPOPROTEIN"/>
    <property type="match status" value="1"/>
</dbReference>
<keyword evidence="3" id="KW-1185">Reference proteome</keyword>
<dbReference type="Gene3D" id="2.50.20.20">
    <property type="match status" value="1"/>
</dbReference>
<proteinExistence type="predicted"/>
<dbReference type="EMBL" id="WTFF01000018">
    <property type="protein sequence ID" value="MBW5481317.1"/>
    <property type="molecule type" value="Genomic_DNA"/>
</dbReference>
<accession>A0ABS6Z0N8</accession>
<feature type="region of interest" description="Disordered" evidence="1">
    <location>
        <begin position="167"/>
        <end position="186"/>
    </location>
</feature>
<evidence type="ECO:0008006" key="4">
    <source>
        <dbReference type="Google" id="ProtNLM"/>
    </source>
</evidence>
<evidence type="ECO:0000256" key="1">
    <source>
        <dbReference type="SAM" id="MobiDB-lite"/>
    </source>
</evidence>
<sequence>MNRKILATAAMCAAAAIGVTGCGDDKAKGPAGPAASATPSPTPTPEPFAGMTPDQIADKALDTTKAANSLKAKGSSIEKGEKTPTDFDVAVAANGDCEGTATMKGANATVRKVGTTGYMKGDAKLWDTVLKEDNVPAAQRTTVVELLKGRWVKVPADDAGEEDFCDTDDLTQPAEKQKSGLTKGANAEVGGKRTVVLSKTTPAGETVTFHVAAEGEPYLLKFSVEGGKDPRWVEFREFNAPVTVTAPSADETVDPDKLRG</sequence>
<protein>
    <recommendedName>
        <fullName evidence="4">Lipoprotein</fullName>
    </recommendedName>
</protein>
<dbReference type="RefSeq" id="WP_219665204.1">
    <property type="nucleotide sequence ID" value="NZ_WTFF01000018.1"/>
</dbReference>
<dbReference type="Proteomes" id="UP000812013">
    <property type="component" value="Unassembled WGS sequence"/>
</dbReference>
<organism evidence="2 3">
    <name type="scientific">Streptomyces bambusae</name>
    <dbReference type="NCBI Taxonomy" id="1550616"/>
    <lineage>
        <taxon>Bacteria</taxon>
        <taxon>Bacillati</taxon>
        <taxon>Actinomycetota</taxon>
        <taxon>Actinomycetes</taxon>
        <taxon>Kitasatosporales</taxon>
        <taxon>Streptomycetaceae</taxon>
        <taxon>Streptomyces</taxon>
    </lineage>
</organism>
<evidence type="ECO:0000313" key="2">
    <source>
        <dbReference type="EMBL" id="MBW5481317.1"/>
    </source>
</evidence>
<evidence type="ECO:0000313" key="3">
    <source>
        <dbReference type="Proteomes" id="UP000812013"/>
    </source>
</evidence>